<evidence type="ECO:0000313" key="1">
    <source>
        <dbReference type="EMBL" id="MBX52898.1"/>
    </source>
</evidence>
<organism evidence="1">
    <name type="scientific">Rhizophora mucronata</name>
    <name type="common">Asiatic mangrove</name>
    <dbReference type="NCBI Taxonomy" id="61149"/>
    <lineage>
        <taxon>Eukaryota</taxon>
        <taxon>Viridiplantae</taxon>
        <taxon>Streptophyta</taxon>
        <taxon>Embryophyta</taxon>
        <taxon>Tracheophyta</taxon>
        <taxon>Spermatophyta</taxon>
        <taxon>Magnoliopsida</taxon>
        <taxon>eudicotyledons</taxon>
        <taxon>Gunneridae</taxon>
        <taxon>Pentapetalae</taxon>
        <taxon>rosids</taxon>
        <taxon>fabids</taxon>
        <taxon>Malpighiales</taxon>
        <taxon>Rhizophoraceae</taxon>
        <taxon>Rhizophora</taxon>
    </lineage>
</organism>
<proteinExistence type="predicted"/>
<name>A0A2P2PDS1_RHIMU</name>
<accession>A0A2P2PDS1</accession>
<reference evidence="1" key="1">
    <citation type="submission" date="2018-02" db="EMBL/GenBank/DDBJ databases">
        <title>Rhizophora mucronata_Transcriptome.</title>
        <authorList>
            <person name="Meera S.P."/>
            <person name="Sreeshan A."/>
            <person name="Augustine A."/>
        </authorList>
    </citation>
    <scope>NUCLEOTIDE SEQUENCE</scope>
    <source>
        <tissue evidence="1">Leaf</tissue>
    </source>
</reference>
<dbReference type="EMBL" id="GGEC01072414">
    <property type="protein sequence ID" value="MBX52898.1"/>
    <property type="molecule type" value="Transcribed_RNA"/>
</dbReference>
<sequence>MLLSMIKMIICGKLKVSHTQHRAKNN</sequence>
<dbReference type="AlphaFoldDB" id="A0A2P2PDS1"/>
<protein>
    <submittedName>
        <fullName evidence="1">Uncharacterized protein</fullName>
    </submittedName>
</protein>